<accession>A0A220UPJ3</accession>
<dbReference type="SUPFAM" id="SSF55718">
    <property type="entry name" value="SCP-like"/>
    <property type="match status" value="1"/>
</dbReference>
<dbReference type="InterPro" id="IPR003033">
    <property type="entry name" value="SCP2_sterol-bd_dom"/>
</dbReference>
<comment type="pathway">
    <text evidence="1">Cofactor biosynthesis; ubiquinone biosynthesis.</text>
</comment>
<dbReference type="EMBL" id="CP022358">
    <property type="protein sequence ID" value="ASK70127.1"/>
    <property type="molecule type" value="Genomic_DNA"/>
</dbReference>
<reference evidence="3 4" key="1">
    <citation type="submission" date="2017-07" db="EMBL/GenBank/DDBJ databases">
        <title>Phenotypical and genomic characterization of a clinical isolate of Shewanella bicestrii sp. nov. producing an extended-spectrum beta-lactamase and a new oxacillinase variant.</title>
        <authorList>
            <person name="Jousset A.B."/>
            <person name="Bonnin R.A."/>
            <person name="Girlich D."/>
            <person name="Dabos L."/>
            <person name="Potron A."/>
            <person name="Dortet L."/>
            <person name="Glaser P."/>
            <person name="Naas T."/>
        </authorList>
    </citation>
    <scope>NUCLEOTIDE SEQUENCE [LARGE SCALE GENOMIC DNA]</scope>
    <source>
        <strain evidence="3 4">JAB-1</strain>
    </source>
</reference>
<dbReference type="AlphaFoldDB" id="A0A220UPJ3"/>
<dbReference type="PIRSF" id="PIRSF025550">
    <property type="entry name" value="UCP025550_lpd_carrier"/>
    <property type="match status" value="1"/>
</dbReference>
<organism evidence="3 4">
    <name type="scientific">Shewanella bicestrii</name>
    <dbReference type="NCBI Taxonomy" id="2018305"/>
    <lineage>
        <taxon>Bacteria</taxon>
        <taxon>Pseudomonadati</taxon>
        <taxon>Pseudomonadota</taxon>
        <taxon>Gammaproteobacteria</taxon>
        <taxon>Alteromonadales</taxon>
        <taxon>Shewanellaceae</taxon>
        <taxon>Shewanella</taxon>
    </lineage>
</organism>
<dbReference type="InterPro" id="IPR036527">
    <property type="entry name" value="SCP2_sterol-bd_dom_sf"/>
</dbReference>
<dbReference type="Pfam" id="PF02036">
    <property type="entry name" value="SCP2"/>
    <property type="match status" value="1"/>
</dbReference>
<dbReference type="RefSeq" id="WP_089068256.1">
    <property type="nucleotide sequence ID" value="NZ_CP022358.1"/>
</dbReference>
<keyword evidence="1" id="KW-0831">Ubiquinone biosynthesis</keyword>
<evidence type="ECO:0000313" key="4">
    <source>
        <dbReference type="Proteomes" id="UP000198367"/>
    </source>
</evidence>
<dbReference type="GO" id="GO:0006744">
    <property type="term" value="P:ubiquinone biosynthetic process"/>
    <property type="evidence" value="ECO:0007669"/>
    <property type="project" value="UniProtKB-UniRule"/>
</dbReference>
<name>A0A220UPJ3_9GAMM</name>
<protein>
    <recommendedName>
        <fullName evidence="1">Ubiquinone biosynthesis accessory factor UbiT</fullName>
    </recommendedName>
</protein>
<evidence type="ECO:0000259" key="2">
    <source>
        <dbReference type="Pfam" id="PF02036"/>
    </source>
</evidence>
<gene>
    <name evidence="1" type="primary">ubiT</name>
    <name evidence="3" type="ORF">CF168_15390</name>
</gene>
<proteinExistence type="inferred from homology"/>
<feature type="domain" description="SCP2" evidence="2">
    <location>
        <begin position="39"/>
        <end position="135"/>
    </location>
</feature>
<evidence type="ECO:0000313" key="3">
    <source>
        <dbReference type="EMBL" id="ASK70127.1"/>
    </source>
</evidence>
<comment type="function">
    <text evidence="1">Required for O(2)-independent ubiquinone (coenzyme Q) biosynthesis. Likely functions as an accessory factor.</text>
</comment>
<evidence type="ECO:0000256" key="1">
    <source>
        <dbReference type="HAMAP-Rule" id="MF_02231"/>
    </source>
</evidence>
<dbReference type="Proteomes" id="UP000198367">
    <property type="component" value="Chromosome"/>
</dbReference>
<dbReference type="InterPro" id="IPR016830">
    <property type="entry name" value="UbiT"/>
</dbReference>
<dbReference type="KEGG" id="sbj:CF168_15390"/>
<comment type="similarity">
    <text evidence="1">Belongs to the UbiT family.</text>
</comment>
<keyword evidence="4" id="KW-1185">Reference proteome</keyword>
<dbReference type="HAMAP" id="MF_02231">
    <property type="entry name" value="UbiT"/>
    <property type="match status" value="1"/>
</dbReference>
<dbReference type="UniPathway" id="UPA00232"/>
<sequence>MSAVFSANLAKQLLELTPKLIRLPLSKVPFSLKAKVLSQLLTQLLAPQAEDGELDFLADKWVAIRVEDLNLYFEVSFDGRWQVRELTDAQVSFSANSAELLLVAAAKEDPDTLFFQRKLSIEGDTELGLEVKNLLLSIEFASLPTPIRLSVEKLADAIVRLQLEAKPTVILAKSPSLS</sequence>